<dbReference type="InterPro" id="IPR051834">
    <property type="entry name" value="RING_finger_E3_ligase"/>
</dbReference>
<dbReference type="GO" id="GO:0008270">
    <property type="term" value="F:zinc ion binding"/>
    <property type="evidence" value="ECO:0007669"/>
    <property type="project" value="UniProtKB-KW"/>
</dbReference>
<gene>
    <name evidence="7" type="ORF">HOLleu_15907</name>
</gene>
<evidence type="ECO:0000256" key="4">
    <source>
        <dbReference type="PROSITE-ProRule" id="PRU00175"/>
    </source>
</evidence>
<evidence type="ECO:0000256" key="3">
    <source>
        <dbReference type="ARBA" id="ARBA00022833"/>
    </source>
</evidence>
<dbReference type="GO" id="GO:0005634">
    <property type="term" value="C:nucleus"/>
    <property type="evidence" value="ECO:0007669"/>
    <property type="project" value="TreeGrafter"/>
</dbReference>
<evidence type="ECO:0000256" key="5">
    <source>
        <dbReference type="SAM" id="MobiDB-lite"/>
    </source>
</evidence>
<dbReference type="Gene3D" id="3.30.40.10">
    <property type="entry name" value="Zinc/RING finger domain, C3HC4 (zinc finger)"/>
    <property type="match status" value="1"/>
</dbReference>
<dbReference type="AlphaFoldDB" id="A0A9Q1C4U5"/>
<feature type="domain" description="RING-type" evidence="6">
    <location>
        <begin position="377"/>
        <end position="418"/>
    </location>
</feature>
<accession>A0A9Q1C4U5</accession>
<protein>
    <recommendedName>
        <fullName evidence="6">RING-type domain-containing protein</fullName>
    </recommendedName>
</protein>
<dbReference type="OrthoDB" id="8062037at2759"/>
<reference evidence="7" key="1">
    <citation type="submission" date="2021-10" db="EMBL/GenBank/DDBJ databases">
        <title>Tropical sea cucumber genome reveals ecological adaptation and Cuvierian tubules defense mechanism.</title>
        <authorList>
            <person name="Chen T."/>
        </authorList>
    </citation>
    <scope>NUCLEOTIDE SEQUENCE</scope>
    <source>
        <strain evidence="7">Nanhai2018</strain>
        <tissue evidence="7">Muscle</tissue>
    </source>
</reference>
<dbReference type="GO" id="GO:0061630">
    <property type="term" value="F:ubiquitin protein ligase activity"/>
    <property type="evidence" value="ECO:0007669"/>
    <property type="project" value="TreeGrafter"/>
</dbReference>
<comment type="caution">
    <text evidence="7">The sequence shown here is derived from an EMBL/GenBank/DDBJ whole genome shotgun (WGS) entry which is preliminary data.</text>
</comment>
<keyword evidence="8" id="KW-1185">Reference proteome</keyword>
<dbReference type="SMART" id="SM00184">
    <property type="entry name" value="RING"/>
    <property type="match status" value="1"/>
</dbReference>
<dbReference type="Pfam" id="PF13639">
    <property type="entry name" value="zf-RING_2"/>
    <property type="match status" value="1"/>
</dbReference>
<organism evidence="7 8">
    <name type="scientific">Holothuria leucospilota</name>
    <name type="common">Black long sea cucumber</name>
    <name type="synonym">Mertensiothuria leucospilota</name>
    <dbReference type="NCBI Taxonomy" id="206669"/>
    <lineage>
        <taxon>Eukaryota</taxon>
        <taxon>Metazoa</taxon>
        <taxon>Echinodermata</taxon>
        <taxon>Eleutherozoa</taxon>
        <taxon>Echinozoa</taxon>
        <taxon>Holothuroidea</taxon>
        <taxon>Aspidochirotacea</taxon>
        <taxon>Aspidochirotida</taxon>
        <taxon>Holothuriidae</taxon>
        <taxon>Holothuria</taxon>
    </lineage>
</organism>
<evidence type="ECO:0000256" key="2">
    <source>
        <dbReference type="ARBA" id="ARBA00022771"/>
    </source>
</evidence>
<feature type="region of interest" description="Disordered" evidence="5">
    <location>
        <begin position="205"/>
        <end position="226"/>
    </location>
</feature>
<dbReference type="InterPro" id="IPR001841">
    <property type="entry name" value="Znf_RING"/>
</dbReference>
<dbReference type="InterPro" id="IPR013083">
    <property type="entry name" value="Znf_RING/FYVE/PHD"/>
</dbReference>
<dbReference type="EMBL" id="JAIZAY010000007">
    <property type="protein sequence ID" value="KAJ8038470.1"/>
    <property type="molecule type" value="Genomic_DNA"/>
</dbReference>
<dbReference type="PROSITE" id="PS50089">
    <property type="entry name" value="ZF_RING_2"/>
    <property type="match status" value="1"/>
</dbReference>
<dbReference type="Proteomes" id="UP001152320">
    <property type="component" value="Chromosome 7"/>
</dbReference>
<keyword evidence="1" id="KW-0479">Metal-binding</keyword>
<feature type="compositionally biased region" description="Polar residues" evidence="5">
    <location>
        <begin position="205"/>
        <end position="214"/>
    </location>
</feature>
<evidence type="ECO:0000313" key="7">
    <source>
        <dbReference type="EMBL" id="KAJ8038470.1"/>
    </source>
</evidence>
<dbReference type="GO" id="GO:0006511">
    <property type="term" value="P:ubiquitin-dependent protein catabolic process"/>
    <property type="evidence" value="ECO:0007669"/>
    <property type="project" value="TreeGrafter"/>
</dbReference>
<dbReference type="SUPFAM" id="SSF57850">
    <property type="entry name" value="RING/U-box"/>
    <property type="match status" value="1"/>
</dbReference>
<sequence>MVALIVSGEESVSTLDNQGSCTKLPTDDIFFYSHSEFPPLSRMRLPECNPGKTEQRPKVKAKATCDENNNDGASGGKESFEKKKEAKHALRKRLRPADDLWCFKFTEVWENAQLSPSICPENRQDGRCFDWEDLLTFEFEDTFVYARKFKIVSHSLEKISKRQSATLLRDKCLPERSIPKIQRKGKKLFAKSDISTRRRYRYRNISENNLGQKQNTEKSLKKRGIKRDRENVQVQLDLDALNSAMPTTLAQQRKLRMSKVVVPSGPKTENESAKASTRKQRNKPRWKDVGHYSKNQQTQKFELHATNLGYVDTSTNDDVLWQLINIQHRELTPEDYDLLLRLDEQVAPKTVNKDMLSSMKVVTIDVNKMAELGDGVCSVCMEGYSVDQKLKYLPCDHFYHEPCIDNWLLNCDTKCPLDGMEVS</sequence>
<dbReference type="PANTHER" id="PTHR45931:SF3">
    <property type="entry name" value="RING ZINC FINGER-CONTAINING PROTEIN"/>
    <property type="match status" value="1"/>
</dbReference>
<dbReference type="PANTHER" id="PTHR45931">
    <property type="entry name" value="SI:CH211-59O9.10"/>
    <property type="match status" value="1"/>
</dbReference>
<proteinExistence type="predicted"/>
<feature type="region of interest" description="Disordered" evidence="5">
    <location>
        <begin position="260"/>
        <end position="286"/>
    </location>
</feature>
<evidence type="ECO:0000313" key="8">
    <source>
        <dbReference type="Proteomes" id="UP001152320"/>
    </source>
</evidence>
<evidence type="ECO:0000259" key="6">
    <source>
        <dbReference type="PROSITE" id="PS50089"/>
    </source>
</evidence>
<evidence type="ECO:0000256" key="1">
    <source>
        <dbReference type="ARBA" id="ARBA00022723"/>
    </source>
</evidence>
<feature type="region of interest" description="Disordered" evidence="5">
    <location>
        <begin position="43"/>
        <end position="82"/>
    </location>
</feature>
<keyword evidence="3" id="KW-0862">Zinc</keyword>
<keyword evidence="2 4" id="KW-0863">Zinc-finger</keyword>
<name>A0A9Q1C4U5_HOLLE</name>